<dbReference type="PANTHER" id="PTHR43798:SF5">
    <property type="entry name" value="MONOACYLGLYCEROL LIPASE ABHD6"/>
    <property type="match status" value="1"/>
</dbReference>
<evidence type="ECO:0000259" key="1">
    <source>
        <dbReference type="Pfam" id="PF00561"/>
    </source>
</evidence>
<name>A0A9X1FAU4_9FLAO</name>
<keyword evidence="2" id="KW-0378">Hydrolase</keyword>
<keyword evidence="3" id="KW-1185">Reference proteome</keyword>
<dbReference type="GO" id="GO:0047372">
    <property type="term" value="F:monoacylglycerol lipase activity"/>
    <property type="evidence" value="ECO:0007669"/>
    <property type="project" value="TreeGrafter"/>
</dbReference>
<reference evidence="2" key="1">
    <citation type="submission" date="2021-04" db="EMBL/GenBank/DDBJ databases">
        <authorList>
            <person name="Pira H."/>
            <person name="Risdian C."/>
            <person name="Wink J."/>
        </authorList>
    </citation>
    <scope>NUCLEOTIDE SEQUENCE</scope>
    <source>
        <strain evidence="2">WHY3</strain>
    </source>
</reference>
<protein>
    <submittedName>
        <fullName evidence="2">Alpha/beta hydrolase</fullName>
    </submittedName>
</protein>
<dbReference type="GO" id="GO:0046464">
    <property type="term" value="P:acylglycerol catabolic process"/>
    <property type="evidence" value="ECO:0007669"/>
    <property type="project" value="TreeGrafter"/>
</dbReference>
<dbReference type="InterPro" id="IPR000073">
    <property type="entry name" value="AB_hydrolase_1"/>
</dbReference>
<dbReference type="InterPro" id="IPR050266">
    <property type="entry name" value="AB_hydrolase_sf"/>
</dbReference>
<evidence type="ECO:0000313" key="2">
    <source>
        <dbReference type="EMBL" id="MBV7270314.1"/>
    </source>
</evidence>
<accession>A0A9X1FAU4</accession>
<dbReference type="Proteomes" id="UP001138894">
    <property type="component" value="Unassembled WGS sequence"/>
</dbReference>
<dbReference type="PANTHER" id="PTHR43798">
    <property type="entry name" value="MONOACYLGLYCEROL LIPASE"/>
    <property type="match status" value="1"/>
</dbReference>
<proteinExistence type="predicted"/>
<evidence type="ECO:0000313" key="3">
    <source>
        <dbReference type="Proteomes" id="UP001138894"/>
    </source>
</evidence>
<comment type="caution">
    <text evidence="2">The sequence shown here is derived from an EMBL/GenBank/DDBJ whole genome shotgun (WGS) entry which is preliminary data.</text>
</comment>
<feature type="domain" description="AB hydrolase-1" evidence="1">
    <location>
        <begin position="24"/>
        <end position="125"/>
    </location>
</feature>
<dbReference type="AlphaFoldDB" id="A0A9X1FAU4"/>
<dbReference type="GO" id="GO:0016020">
    <property type="term" value="C:membrane"/>
    <property type="evidence" value="ECO:0007669"/>
    <property type="project" value="TreeGrafter"/>
</dbReference>
<dbReference type="Pfam" id="PF00561">
    <property type="entry name" value="Abhydrolase_1"/>
    <property type="match status" value="1"/>
</dbReference>
<dbReference type="EMBL" id="JAGSPD010000014">
    <property type="protein sequence ID" value="MBV7270314.1"/>
    <property type="molecule type" value="Genomic_DNA"/>
</dbReference>
<gene>
    <name evidence="2" type="ORF">KCG49_14055</name>
</gene>
<organism evidence="2 3">
    <name type="scientific">Winogradskyella luteola</name>
    <dbReference type="NCBI Taxonomy" id="2828330"/>
    <lineage>
        <taxon>Bacteria</taxon>
        <taxon>Pseudomonadati</taxon>
        <taxon>Bacteroidota</taxon>
        <taxon>Flavobacteriia</taxon>
        <taxon>Flavobacteriales</taxon>
        <taxon>Flavobacteriaceae</taxon>
        <taxon>Winogradskyella</taxon>
    </lineage>
</organism>
<dbReference type="RefSeq" id="WP_218547388.1">
    <property type="nucleotide sequence ID" value="NZ_JAGSPD010000014.1"/>
</dbReference>
<sequence>MTSLISLDNSQIEYRFSDKNHCETLLFLHGLGANLSQFDEQYIFFKDIYNVLLVNLRGHGNSKVAEPSNACDYQLSKIAEDVTALVNILGIKKVHLVGNSMGGNIGFEILNSHGYLLSSLTTFGTTVKLKASCWHILTLRLLYKLIPKACIAEISSCTGRTHLSRQKIKKMMLCAQKLTLQLVLPNISEFDYCSVIRNSKIPILVIKAEKDKSINKAINSTVEEIENKKNVQLICMKDVGHFANLDKPHHFNNMLRAFIASKSRISK</sequence>